<sequence>MGNKARLLFARQLNDALVRKCHDFKVELDQAQALLTAADKVCQCAEHRIPNETRLEDGIIRRSEIRQALFAY</sequence>
<reference evidence="1" key="1">
    <citation type="journal article" date="2015" name="Nature">
        <title>Complex archaea that bridge the gap between prokaryotes and eukaryotes.</title>
        <authorList>
            <person name="Spang A."/>
            <person name="Saw J.H."/>
            <person name="Jorgensen S.L."/>
            <person name="Zaremba-Niedzwiedzka K."/>
            <person name="Martijn J."/>
            <person name="Lind A.E."/>
            <person name="van Eijk R."/>
            <person name="Schleper C."/>
            <person name="Guy L."/>
            <person name="Ettema T.J."/>
        </authorList>
    </citation>
    <scope>NUCLEOTIDE SEQUENCE</scope>
</reference>
<proteinExistence type="predicted"/>
<evidence type="ECO:0000313" key="1">
    <source>
        <dbReference type="EMBL" id="KKM06597.1"/>
    </source>
</evidence>
<name>A0A0F9HTW6_9ZZZZ</name>
<organism evidence="1">
    <name type="scientific">marine sediment metagenome</name>
    <dbReference type="NCBI Taxonomy" id="412755"/>
    <lineage>
        <taxon>unclassified sequences</taxon>
        <taxon>metagenomes</taxon>
        <taxon>ecological metagenomes</taxon>
    </lineage>
</organism>
<protein>
    <submittedName>
        <fullName evidence="1">Uncharacterized protein</fullName>
    </submittedName>
</protein>
<accession>A0A0F9HTW6</accession>
<dbReference type="EMBL" id="LAZR01015955">
    <property type="protein sequence ID" value="KKM06597.1"/>
    <property type="molecule type" value="Genomic_DNA"/>
</dbReference>
<dbReference type="AlphaFoldDB" id="A0A0F9HTW6"/>
<gene>
    <name evidence="1" type="ORF">LCGC14_1742450</name>
</gene>
<comment type="caution">
    <text evidence="1">The sequence shown here is derived from an EMBL/GenBank/DDBJ whole genome shotgun (WGS) entry which is preliminary data.</text>
</comment>